<name>A0AAW2T659_SESRA</name>
<dbReference type="EMBL" id="JACGWJ010000009">
    <property type="protein sequence ID" value="KAL0400032.1"/>
    <property type="molecule type" value="Genomic_DNA"/>
</dbReference>
<accession>A0AAW2T659</accession>
<dbReference type="Pfam" id="PF13966">
    <property type="entry name" value="zf-RVT"/>
    <property type="match status" value="1"/>
</dbReference>
<evidence type="ECO:0000313" key="2">
    <source>
        <dbReference type="EMBL" id="KAL0400032.1"/>
    </source>
</evidence>
<sequence>MDSELQLVITVGEWSWPSARHMDIHEIVLKLPALHVGAPDRIIWKSSSGMFSTKDAYTLLSPSSQVVEWATRLHGPLHTPQHKFILWLAILGRLSTLDKPWCSASTQRCVLCDGQHFE</sequence>
<protein>
    <recommendedName>
        <fullName evidence="1">Reverse transcriptase zinc-binding domain-containing protein</fullName>
    </recommendedName>
</protein>
<proteinExistence type="predicted"/>
<reference evidence="2" key="2">
    <citation type="journal article" date="2024" name="Plant">
        <title>Genomic evolution and insights into agronomic trait innovations of Sesamum species.</title>
        <authorList>
            <person name="Miao H."/>
            <person name="Wang L."/>
            <person name="Qu L."/>
            <person name="Liu H."/>
            <person name="Sun Y."/>
            <person name="Le M."/>
            <person name="Wang Q."/>
            <person name="Wei S."/>
            <person name="Zheng Y."/>
            <person name="Lin W."/>
            <person name="Duan Y."/>
            <person name="Cao H."/>
            <person name="Xiong S."/>
            <person name="Wang X."/>
            <person name="Wei L."/>
            <person name="Li C."/>
            <person name="Ma Q."/>
            <person name="Ju M."/>
            <person name="Zhao R."/>
            <person name="Li G."/>
            <person name="Mu C."/>
            <person name="Tian Q."/>
            <person name="Mei H."/>
            <person name="Zhang T."/>
            <person name="Gao T."/>
            <person name="Zhang H."/>
        </authorList>
    </citation>
    <scope>NUCLEOTIDE SEQUENCE</scope>
    <source>
        <strain evidence="2">G02</strain>
    </source>
</reference>
<gene>
    <name evidence="2" type="ORF">Sradi_2346500</name>
</gene>
<dbReference type="InterPro" id="IPR026960">
    <property type="entry name" value="RVT-Znf"/>
</dbReference>
<evidence type="ECO:0000259" key="1">
    <source>
        <dbReference type="Pfam" id="PF13966"/>
    </source>
</evidence>
<comment type="caution">
    <text evidence="2">The sequence shown here is derived from an EMBL/GenBank/DDBJ whole genome shotgun (WGS) entry which is preliminary data.</text>
</comment>
<dbReference type="AlphaFoldDB" id="A0AAW2T659"/>
<reference evidence="2" key="1">
    <citation type="submission" date="2020-06" db="EMBL/GenBank/DDBJ databases">
        <authorList>
            <person name="Li T."/>
            <person name="Hu X."/>
            <person name="Zhang T."/>
            <person name="Song X."/>
            <person name="Zhang H."/>
            <person name="Dai N."/>
            <person name="Sheng W."/>
            <person name="Hou X."/>
            <person name="Wei L."/>
        </authorList>
    </citation>
    <scope>NUCLEOTIDE SEQUENCE</scope>
    <source>
        <strain evidence="2">G02</strain>
        <tissue evidence="2">Leaf</tissue>
    </source>
</reference>
<feature type="domain" description="Reverse transcriptase zinc-binding" evidence="1">
    <location>
        <begin position="51"/>
        <end position="115"/>
    </location>
</feature>
<organism evidence="2">
    <name type="scientific">Sesamum radiatum</name>
    <name type="common">Black benniseed</name>
    <dbReference type="NCBI Taxonomy" id="300843"/>
    <lineage>
        <taxon>Eukaryota</taxon>
        <taxon>Viridiplantae</taxon>
        <taxon>Streptophyta</taxon>
        <taxon>Embryophyta</taxon>
        <taxon>Tracheophyta</taxon>
        <taxon>Spermatophyta</taxon>
        <taxon>Magnoliopsida</taxon>
        <taxon>eudicotyledons</taxon>
        <taxon>Gunneridae</taxon>
        <taxon>Pentapetalae</taxon>
        <taxon>asterids</taxon>
        <taxon>lamiids</taxon>
        <taxon>Lamiales</taxon>
        <taxon>Pedaliaceae</taxon>
        <taxon>Sesamum</taxon>
    </lineage>
</organism>